<dbReference type="InterPro" id="IPR029016">
    <property type="entry name" value="GAF-like_dom_sf"/>
</dbReference>
<organism evidence="8 9">
    <name type="scientific">Mucilaginibacter psychrotolerans</name>
    <dbReference type="NCBI Taxonomy" id="1524096"/>
    <lineage>
        <taxon>Bacteria</taxon>
        <taxon>Pseudomonadati</taxon>
        <taxon>Bacteroidota</taxon>
        <taxon>Sphingobacteriia</taxon>
        <taxon>Sphingobacteriales</taxon>
        <taxon>Sphingobacteriaceae</taxon>
        <taxon>Mucilaginibacter</taxon>
    </lineage>
</organism>
<dbReference type="PROSITE" id="PS50045">
    <property type="entry name" value="SIGMA54_INTERACT_4"/>
    <property type="match status" value="1"/>
</dbReference>
<feature type="domain" description="Sigma-54 factor interaction" evidence="7">
    <location>
        <begin position="1440"/>
        <end position="1669"/>
    </location>
</feature>
<evidence type="ECO:0000256" key="2">
    <source>
        <dbReference type="ARBA" id="ARBA00022840"/>
    </source>
</evidence>
<dbReference type="PROSITE" id="PS00675">
    <property type="entry name" value="SIGMA54_INTERACT_1"/>
    <property type="match status" value="1"/>
</dbReference>
<keyword evidence="6" id="KW-0175">Coiled coil</keyword>
<evidence type="ECO:0000256" key="4">
    <source>
        <dbReference type="ARBA" id="ARBA00023125"/>
    </source>
</evidence>
<dbReference type="SUPFAM" id="SSF55781">
    <property type="entry name" value="GAF domain-like"/>
    <property type="match status" value="4"/>
</dbReference>
<dbReference type="Gene3D" id="1.10.10.60">
    <property type="entry name" value="Homeodomain-like"/>
    <property type="match status" value="1"/>
</dbReference>
<evidence type="ECO:0000256" key="6">
    <source>
        <dbReference type="SAM" id="Coils"/>
    </source>
</evidence>
<keyword evidence="2" id="KW-0067">ATP-binding</keyword>
<dbReference type="Pfam" id="PF25601">
    <property type="entry name" value="AAA_lid_14"/>
    <property type="match status" value="1"/>
</dbReference>
<dbReference type="Gene3D" id="3.30.450.40">
    <property type="match status" value="5"/>
</dbReference>
<dbReference type="InterPro" id="IPR003018">
    <property type="entry name" value="GAF"/>
</dbReference>
<dbReference type="OrthoDB" id="9767722at2"/>
<evidence type="ECO:0000256" key="1">
    <source>
        <dbReference type="ARBA" id="ARBA00022741"/>
    </source>
</evidence>
<proteinExistence type="predicted"/>
<dbReference type="SUPFAM" id="SSF52540">
    <property type="entry name" value="P-loop containing nucleoside triphosphate hydrolases"/>
    <property type="match status" value="1"/>
</dbReference>
<dbReference type="InterPro" id="IPR009057">
    <property type="entry name" value="Homeodomain-like_sf"/>
</dbReference>
<evidence type="ECO:0000313" key="8">
    <source>
        <dbReference type="EMBL" id="TFF37789.1"/>
    </source>
</evidence>
<comment type="caution">
    <text evidence="8">The sequence shown here is derived from an EMBL/GenBank/DDBJ whole genome shotgun (WGS) entry which is preliminary data.</text>
</comment>
<feature type="coiled-coil region" evidence="6">
    <location>
        <begin position="1403"/>
        <end position="1433"/>
    </location>
</feature>
<dbReference type="InterPro" id="IPR025943">
    <property type="entry name" value="Sigma_54_int_dom_ATP-bd_2"/>
</dbReference>
<dbReference type="CDD" id="cd00009">
    <property type="entry name" value="AAA"/>
    <property type="match status" value="1"/>
</dbReference>
<dbReference type="PANTHER" id="PTHR32071">
    <property type="entry name" value="TRANSCRIPTIONAL REGULATORY PROTEIN"/>
    <property type="match status" value="1"/>
</dbReference>
<dbReference type="InterPro" id="IPR025944">
    <property type="entry name" value="Sigma_54_int_dom_CS"/>
</dbReference>
<dbReference type="Proteomes" id="UP000297540">
    <property type="component" value="Unassembled WGS sequence"/>
</dbReference>
<dbReference type="InterPro" id="IPR027417">
    <property type="entry name" value="P-loop_NTPase"/>
</dbReference>
<dbReference type="InterPro" id="IPR025662">
    <property type="entry name" value="Sigma_54_int_dom_ATP-bd_1"/>
</dbReference>
<keyword evidence="1" id="KW-0547">Nucleotide-binding</keyword>
<evidence type="ECO:0000256" key="5">
    <source>
        <dbReference type="ARBA" id="ARBA00023163"/>
    </source>
</evidence>
<dbReference type="InterPro" id="IPR003593">
    <property type="entry name" value="AAA+_ATPase"/>
</dbReference>
<dbReference type="GO" id="GO:0006355">
    <property type="term" value="P:regulation of DNA-templated transcription"/>
    <property type="evidence" value="ECO:0007669"/>
    <property type="project" value="InterPro"/>
</dbReference>
<dbReference type="InterPro" id="IPR058031">
    <property type="entry name" value="AAA_lid_NorR"/>
</dbReference>
<keyword evidence="4" id="KW-0238">DNA-binding</keyword>
<dbReference type="Gene3D" id="3.40.50.300">
    <property type="entry name" value="P-loop containing nucleotide triphosphate hydrolases"/>
    <property type="match status" value="1"/>
</dbReference>
<dbReference type="FunFam" id="3.40.50.300:FF:000006">
    <property type="entry name" value="DNA-binding transcriptional regulator NtrC"/>
    <property type="match status" value="1"/>
</dbReference>
<dbReference type="Pfam" id="PF00158">
    <property type="entry name" value="Sigma54_activat"/>
    <property type="match status" value="1"/>
</dbReference>
<accession>A0A4Y8SFI8</accession>
<sequence length="1754" mass="198511">MAIPVHQSKPEHLATDDFKINGEKLNSPGTKLKISVLEIIEQIREDSGAGYTQIIYDPVGDYKFRSSCFCCSKKIFGNALHLYLQKFAEEEIKGNASAEFSTEGLENHSGSLPAFDDSLTRFQFLPVYSATNRYGVLILGCYENHVTRPVPKITMTNLVDLLRCEKERLVESKERVYKLNKALIKVQGPKLLGDVLKHQINPLFNLKDSAIIYTRDGKAANEYHFYFANGGLLNGDQTVKTAHSPNTIGADSYRYFYEKLLRSNDLEPFFKLNIDRYADKEDLHPFFSIFHRNGYREAVIVNLRRGAEMVGFWVMIFNKGHSITDMPDGILDAVSIQLAATVHCVNTFFQLESTRRENEVLQALNVDLAATRDKGNLLNLIRTRLLTLFQFSHHFICKIHDDQMTVGLMLLDSQSRSQYHPSYETVTQMHVNIADGVFNKALMSSKPVVFDLEKLNEQGQLPLYLQINYDSGIKKIAMLALRVDSRMMGIWCVAFTAEQPVLPRFLELLRTAGAPISIAVANIRMNESLKLREAERDKLMDLSSDLTTVKSKEEFVEIIEPYLRKLFAFSNLSIFVDQEDYESRPFIYFSDRHTGTNVKNFSLGNDVQFKGARVYSQLLVTTDVRVMDMDKFAETAGTSAFFRSECEDGIRTAVLVALRNDNRQIGVLSLYLSEGCAFSEPQLHLFKEVSYQIAKAVSNILYNEEIAHRKRENELLLALSEDIAAVREKGQLIQVINERLKPILKFTHISLSIKRSDNCVVPFLNDPGSKAREHVEYQHLQRQDISQCLDFINFLDASPVPVIISENQNNDFEVMPKFVSVNLESGIEEILIARLFDGVAVFGYCVLFFDSAGTVKSNQFSFIQGIANQFSTAIYNINANLEIAEKQKENELLISLSNDSSGLRNYFQLVKLVSTKLRSVFRFKCCYMAMLEEDDKSYEVLLPEHDVGEPYFCYEPFPEALPGTIKYILSENDQPQIIERTAANEVFWKSVLPESNLRTAVVTKFMHDSKMLAIWIMFYQEEAAIDPGPLKMLKGIGDQLSIAIANIRINERLANNERQKGLLLSLSTRVSSARNPVDLLKVLALELKTVLGFSHGSIVLFDNKEKTFALPWVLPSESKSSNHPKYKDITSLTPVYDGVADLALKSDQPLIIDIAAFPEHADMPLYMRVSFECGMTHVVFIKLIVNGEILGFWVLWYDSRPGGSVRYLELVEQIANVLAVPISNISFNEQINKREQEKSNLLDFIGAIAGVKEKFELRRIFHHYLKNLCFIEDICLHWFTDDKKYQFRYFWNEECGSTPESDPESSIPLFYPVDDIIYGKLKASGTAKRFSIGEIHESCAAPPYLSFFEACSFTEFIGVPLFKGKEMAGILFVKEYDANIADQPLFKGLCAQLAIAVSDLVTTDKVAEQLSEINRYKERLEEEKIYLKQELETSHHYSEIIGESLEIKQVFQKVSQVASSDSTVLILGETGTGKELIARAIHNHSLRQSKLMVKVNCAALPANLIESELFGHERGSFTGATEKRIGKFELANGGSLFLDEVGELPLELQVKFLRALQEREIERIGGRTTIKVDVRIIAATNRNLENEIAEGRFRSDLYFRLSTFPITLPPLRDRRNDIPVLATHFVNRFGKKTGKSIDTINQRAMQELVAYSWPGNVRELEHQIERSVLLATSSTIKTVTLPAGKAVALNSAICEDFETTPTIDEHERALILRTLKQCFGKISGPKGAAALLGVPSSTLNSKMKRLGIKKNFLR</sequence>
<evidence type="ECO:0000256" key="3">
    <source>
        <dbReference type="ARBA" id="ARBA00023015"/>
    </source>
</evidence>
<dbReference type="Gene3D" id="1.10.8.60">
    <property type="match status" value="1"/>
</dbReference>
<evidence type="ECO:0000259" key="7">
    <source>
        <dbReference type="PROSITE" id="PS50045"/>
    </source>
</evidence>
<dbReference type="GO" id="GO:0003677">
    <property type="term" value="F:DNA binding"/>
    <property type="evidence" value="ECO:0007669"/>
    <property type="project" value="UniProtKB-KW"/>
</dbReference>
<dbReference type="SMART" id="SM00382">
    <property type="entry name" value="AAA"/>
    <property type="match status" value="1"/>
</dbReference>
<dbReference type="RefSeq" id="WP_133230510.1">
    <property type="nucleotide sequence ID" value="NZ_SOZE01000009.1"/>
</dbReference>
<keyword evidence="9" id="KW-1185">Reference proteome</keyword>
<dbReference type="SMART" id="SM00065">
    <property type="entry name" value="GAF"/>
    <property type="match status" value="4"/>
</dbReference>
<dbReference type="PROSITE" id="PS00676">
    <property type="entry name" value="SIGMA54_INTERACT_2"/>
    <property type="match status" value="1"/>
</dbReference>
<dbReference type="PROSITE" id="PS00688">
    <property type="entry name" value="SIGMA54_INTERACT_3"/>
    <property type="match status" value="1"/>
</dbReference>
<gene>
    <name evidence="8" type="ORF">E2R66_11525</name>
</gene>
<keyword evidence="5" id="KW-0804">Transcription</keyword>
<reference evidence="8 9" key="1">
    <citation type="journal article" date="2017" name="Int. J. Syst. Evol. Microbiol.">
        <title>Mucilaginibacterpsychrotolerans sp. nov., isolated from peatlands.</title>
        <authorList>
            <person name="Deng Y."/>
            <person name="Shen L."/>
            <person name="Xu B."/>
            <person name="Liu Y."/>
            <person name="Gu Z."/>
            <person name="Liu H."/>
            <person name="Zhou Y."/>
        </authorList>
    </citation>
    <scope>NUCLEOTIDE SEQUENCE [LARGE SCALE GENOMIC DNA]</scope>
    <source>
        <strain evidence="8 9">NH7-4</strain>
    </source>
</reference>
<dbReference type="GO" id="GO:0005524">
    <property type="term" value="F:ATP binding"/>
    <property type="evidence" value="ECO:0007669"/>
    <property type="project" value="UniProtKB-KW"/>
</dbReference>
<name>A0A4Y8SFI8_9SPHI</name>
<keyword evidence="3" id="KW-0805">Transcription regulation</keyword>
<dbReference type="EMBL" id="SOZE01000009">
    <property type="protein sequence ID" value="TFF37789.1"/>
    <property type="molecule type" value="Genomic_DNA"/>
</dbReference>
<dbReference type="PANTHER" id="PTHR32071:SF123">
    <property type="entry name" value="DNA-BINDING TRANSCRIPTIONAL ACTIVATOR HYFR-RELATED"/>
    <property type="match status" value="1"/>
</dbReference>
<dbReference type="InterPro" id="IPR002078">
    <property type="entry name" value="Sigma_54_int"/>
</dbReference>
<dbReference type="SUPFAM" id="SSF46689">
    <property type="entry name" value="Homeodomain-like"/>
    <property type="match status" value="1"/>
</dbReference>
<protein>
    <submittedName>
        <fullName evidence="8">AAA family ATPase</fullName>
    </submittedName>
</protein>
<evidence type="ECO:0000313" key="9">
    <source>
        <dbReference type="Proteomes" id="UP000297540"/>
    </source>
</evidence>